<organism evidence="2 3">
    <name type="scientific">Candidatus Roizmanbacteria bacterium RIFCSPHIGHO2_02_FULL_38_11</name>
    <dbReference type="NCBI Taxonomy" id="1802039"/>
    <lineage>
        <taxon>Bacteria</taxon>
        <taxon>Candidatus Roizmaniibacteriota</taxon>
    </lineage>
</organism>
<dbReference type="InterPro" id="IPR018647">
    <property type="entry name" value="SLFN_3-like_DNA/RNA_helicase"/>
</dbReference>
<dbReference type="Proteomes" id="UP000177913">
    <property type="component" value="Unassembled WGS sequence"/>
</dbReference>
<proteinExistence type="predicted"/>
<dbReference type="SMART" id="SM00382">
    <property type="entry name" value="AAA"/>
    <property type="match status" value="1"/>
</dbReference>
<dbReference type="InterPro" id="IPR027417">
    <property type="entry name" value="P-loop_NTPase"/>
</dbReference>
<evidence type="ECO:0000259" key="1">
    <source>
        <dbReference type="SMART" id="SM00382"/>
    </source>
</evidence>
<dbReference type="SUPFAM" id="SSF52540">
    <property type="entry name" value="P-loop containing nucleoside triphosphate hydrolases"/>
    <property type="match status" value="2"/>
</dbReference>
<dbReference type="Gene3D" id="3.40.50.300">
    <property type="entry name" value="P-loop containing nucleotide triphosphate hydrolases"/>
    <property type="match status" value="1"/>
</dbReference>
<dbReference type="Pfam" id="PF09848">
    <property type="entry name" value="SLFN-g3_helicase"/>
    <property type="match status" value="1"/>
</dbReference>
<evidence type="ECO:0000313" key="2">
    <source>
        <dbReference type="EMBL" id="OGK25655.1"/>
    </source>
</evidence>
<dbReference type="EMBL" id="MFZO01000005">
    <property type="protein sequence ID" value="OGK25655.1"/>
    <property type="molecule type" value="Genomic_DNA"/>
</dbReference>
<feature type="domain" description="AAA+ ATPase" evidence="1">
    <location>
        <begin position="264"/>
        <end position="456"/>
    </location>
</feature>
<sequence length="616" mass="71142">MIIYQGSSEEFNQDVIQNQIADKIAKNFEEAFHRINESEYRSWATSLAILNNSFIYAGLKDNYLLVEYQLPYSSKRIDVLVFGKNSSGEENVVILELKQWSNKEVKLSDAEGNIIVDYGRFIKEQPHPSLQVQGYYFYLKDFFELFNEVNGPKLNGASYLHNYSKLKNAELLSTNFAKEIKSFPIFSKEDSSGLADYLRNRLQQGNGKVVFQRFSGSTIRPSKKLLDHTSEMINHRQIFNLIDDQIVAYNNILKKVKEIEKSNKKAAVIIKGGPGTGKSVIALEIMGELLRKGEKVMHATGSSAFTNTLRKVVGVRARNLFKFFNSFMSLPEDYIDVLICDEAHRIRETSENRYTPRSLRTNLPQIDELFKVAKLNIFLIDEFQIVRPNEIGSVSLIKEAAKRIGIKESEIPVFELKSQFRCSGSDAYLQWLDDVLGIRESELARFDAKMEFRIFDNPTDMMNEIRKKNKEIPNSARITAGFCWPWSPPRSDGTLVNDVKIGDFEMPWEKKDQFWKWATDNSGMEQVGTVYTSQGFEFDYIAVIFGNDLVYDPVKKDWLTKLENSYDTYIKRKNPDITKHLKSVYRVLMSRAHKGVLVYFMDKETEKFFKSKMESI</sequence>
<gene>
    <name evidence="2" type="ORF">A3C25_02505</name>
</gene>
<name>A0A1F7H3G6_9BACT</name>
<dbReference type="AlphaFoldDB" id="A0A1F7H3G6"/>
<evidence type="ECO:0000313" key="3">
    <source>
        <dbReference type="Proteomes" id="UP000177913"/>
    </source>
</evidence>
<reference evidence="2 3" key="1">
    <citation type="journal article" date="2016" name="Nat. Commun.">
        <title>Thousands of microbial genomes shed light on interconnected biogeochemical processes in an aquifer system.</title>
        <authorList>
            <person name="Anantharaman K."/>
            <person name="Brown C.T."/>
            <person name="Hug L.A."/>
            <person name="Sharon I."/>
            <person name="Castelle C.J."/>
            <person name="Probst A.J."/>
            <person name="Thomas B.C."/>
            <person name="Singh A."/>
            <person name="Wilkins M.J."/>
            <person name="Karaoz U."/>
            <person name="Brodie E.L."/>
            <person name="Williams K.H."/>
            <person name="Hubbard S.S."/>
            <person name="Banfield J.F."/>
        </authorList>
    </citation>
    <scope>NUCLEOTIDE SEQUENCE [LARGE SCALE GENOMIC DNA]</scope>
</reference>
<dbReference type="InterPro" id="IPR003593">
    <property type="entry name" value="AAA+_ATPase"/>
</dbReference>
<dbReference type="CDD" id="cd00009">
    <property type="entry name" value="AAA"/>
    <property type="match status" value="1"/>
</dbReference>
<protein>
    <recommendedName>
        <fullName evidence="1">AAA+ ATPase domain-containing protein</fullName>
    </recommendedName>
</protein>
<accession>A0A1F7H3G6</accession>
<comment type="caution">
    <text evidence="2">The sequence shown here is derived from an EMBL/GenBank/DDBJ whole genome shotgun (WGS) entry which is preliminary data.</text>
</comment>